<dbReference type="GO" id="GO:0004664">
    <property type="term" value="F:prephenate dehydratase activity"/>
    <property type="evidence" value="ECO:0007669"/>
    <property type="project" value="InterPro"/>
</dbReference>
<organism evidence="2 3">
    <name type="scientific">Turicibacter sanguinis</name>
    <dbReference type="NCBI Taxonomy" id="154288"/>
    <lineage>
        <taxon>Bacteria</taxon>
        <taxon>Bacillati</taxon>
        <taxon>Bacillota</taxon>
        <taxon>Erysipelotrichia</taxon>
        <taxon>Erysipelotrichales</taxon>
        <taxon>Turicibacteraceae</taxon>
        <taxon>Turicibacter</taxon>
    </lineage>
</organism>
<protein>
    <recommendedName>
        <fullName evidence="1">Prephenate dehydratase domain-containing protein</fullName>
    </recommendedName>
</protein>
<evidence type="ECO:0000259" key="1">
    <source>
        <dbReference type="PROSITE" id="PS51171"/>
    </source>
</evidence>
<gene>
    <name evidence="2" type="ORF">GMA92_13480</name>
</gene>
<name>A0A173STY1_9FIRM</name>
<dbReference type="Proteomes" id="UP000487649">
    <property type="component" value="Unassembled WGS sequence"/>
</dbReference>
<feature type="domain" description="Prephenate dehydratase" evidence="1">
    <location>
        <begin position="42"/>
        <end position="172"/>
    </location>
</feature>
<dbReference type="GeneID" id="60059876"/>
<dbReference type="EMBL" id="WMQE01000038">
    <property type="protein sequence ID" value="MTK22424.1"/>
    <property type="molecule type" value="Genomic_DNA"/>
</dbReference>
<reference evidence="2 3" key="1">
    <citation type="journal article" date="2019" name="Nat. Med.">
        <title>A library of human gut bacterial isolates paired with longitudinal multiomics data enables mechanistic microbiome research.</title>
        <authorList>
            <person name="Poyet M."/>
            <person name="Groussin M."/>
            <person name="Gibbons S.M."/>
            <person name="Avila-Pacheco J."/>
            <person name="Jiang X."/>
            <person name="Kearney S.M."/>
            <person name="Perrotta A.R."/>
            <person name="Berdy B."/>
            <person name="Zhao S."/>
            <person name="Lieberman T.D."/>
            <person name="Swanson P.K."/>
            <person name="Smith M."/>
            <person name="Roesemann S."/>
            <person name="Alexander J.E."/>
            <person name="Rich S.A."/>
            <person name="Livny J."/>
            <person name="Vlamakis H."/>
            <person name="Clish C."/>
            <person name="Bullock K."/>
            <person name="Deik A."/>
            <person name="Scott J."/>
            <person name="Pierce K.A."/>
            <person name="Xavier R.J."/>
            <person name="Alm E.J."/>
        </authorList>
    </citation>
    <scope>NUCLEOTIDE SEQUENCE [LARGE SCALE GENOMIC DNA]</scope>
    <source>
        <strain evidence="2 3">BIOML-A198</strain>
    </source>
</reference>
<comment type="caution">
    <text evidence="2">The sequence shown here is derived from an EMBL/GenBank/DDBJ whole genome shotgun (WGS) entry which is preliminary data.</text>
</comment>
<accession>A0A173STY1</accession>
<dbReference type="RefSeq" id="WP_006783308.1">
    <property type="nucleotide sequence ID" value="NZ_CABJBH010000016.1"/>
</dbReference>
<evidence type="ECO:0000313" key="3">
    <source>
        <dbReference type="Proteomes" id="UP000487649"/>
    </source>
</evidence>
<dbReference type="AlphaFoldDB" id="A0A173STY1"/>
<evidence type="ECO:0000313" key="2">
    <source>
        <dbReference type="EMBL" id="MTK22424.1"/>
    </source>
</evidence>
<dbReference type="GO" id="GO:0009094">
    <property type="term" value="P:L-phenylalanine biosynthetic process"/>
    <property type="evidence" value="ECO:0007669"/>
    <property type="project" value="InterPro"/>
</dbReference>
<proteinExistence type="predicted"/>
<dbReference type="OrthoDB" id="1655304at2"/>
<dbReference type="InterPro" id="IPR001086">
    <property type="entry name" value="Preph_deHydtase"/>
</dbReference>
<sequence>MKDEGIKIPAVFQSSINGSGGGTKEIKKTSDISQMIQKLRKIVADLGPFGILSVIAAVFIFTTLFNGSFENNSGKTTTNVLETKHQEQINTLFASIEGVTLESVNLSYKTVSDSSSATIFASNQTNTVSNGVVIVYRGVLKAPYDVTNAISLLLDVPIHQISLLNASELGGN</sequence>
<dbReference type="PROSITE" id="PS51171">
    <property type="entry name" value="PREPHENATE_DEHYDR_3"/>
    <property type="match status" value="1"/>
</dbReference>